<reference evidence="1" key="1">
    <citation type="submission" date="2014-11" db="EMBL/GenBank/DDBJ databases">
        <authorList>
            <person name="Amaro Gonzalez C."/>
        </authorList>
    </citation>
    <scope>NUCLEOTIDE SEQUENCE</scope>
</reference>
<name>A0A0E9XIW9_ANGAN</name>
<accession>A0A0E9XIW9</accession>
<reference evidence="1" key="2">
    <citation type="journal article" date="2015" name="Fish Shellfish Immunol.">
        <title>Early steps in the European eel (Anguilla anguilla)-Vibrio vulnificus interaction in the gills: Role of the RtxA13 toxin.</title>
        <authorList>
            <person name="Callol A."/>
            <person name="Pajuelo D."/>
            <person name="Ebbesson L."/>
            <person name="Teles M."/>
            <person name="MacKenzie S."/>
            <person name="Amaro C."/>
        </authorList>
    </citation>
    <scope>NUCLEOTIDE SEQUENCE</scope>
</reference>
<dbReference type="AlphaFoldDB" id="A0A0E9XIW9"/>
<dbReference type="EMBL" id="GBXM01005953">
    <property type="protein sequence ID" value="JAI02625.1"/>
    <property type="molecule type" value="Transcribed_RNA"/>
</dbReference>
<proteinExistence type="predicted"/>
<protein>
    <submittedName>
        <fullName evidence="1">Uncharacterized protein</fullName>
    </submittedName>
</protein>
<sequence>MVCASILRGRCRLPWDSVESSYPHTCCTRLSAKAEASLSVAARNLLL</sequence>
<organism evidence="1">
    <name type="scientific">Anguilla anguilla</name>
    <name type="common">European freshwater eel</name>
    <name type="synonym">Muraena anguilla</name>
    <dbReference type="NCBI Taxonomy" id="7936"/>
    <lineage>
        <taxon>Eukaryota</taxon>
        <taxon>Metazoa</taxon>
        <taxon>Chordata</taxon>
        <taxon>Craniata</taxon>
        <taxon>Vertebrata</taxon>
        <taxon>Euteleostomi</taxon>
        <taxon>Actinopterygii</taxon>
        <taxon>Neopterygii</taxon>
        <taxon>Teleostei</taxon>
        <taxon>Anguilliformes</taxon>
        <taxon>Anguillidae</taxon>
        <taxon>Anguilla</taxon>
    </lineage>
</organism>
<evidence type="ECO:0000313" key="1">
    <source>
        <dbReference type="EMBL" id="JAI02625.1"/>
    </source>
</evidence>